<reference evidence="1" key="2">
    <citation type="submission" date="2020-09" db="EMBL/GenBank/DDBJ databases">
        <authorList>
            <person name="Sun Q."/>
            <person name="Ohkuma M."/>
        </authorList>
    </citation>
    <scope>NUCLEOTIDE SEQUENCE</scope>
    <source>
        <strain evidence="1">JCM 4391</strain>
    </source>
</reference>
<dbReference type="Proteomes" id="UP000636661">
    <property type="component" value="Unassembled WGS sequence"/>
</dbReference>
<gene>
    <name evidence="1" type="ORF">GCM10010274_59710</name>
</gene>
<keyword evidence="2" id="KW-1185">Reference proteome</keyword>
<name>A0A918I2R6_9ACTN</name>
<organism evidence="1 2">
    <name type="scientific">Streptomyces lavendofoliae</name>
    <dbReference type="NCBI Taxonomy" id="67314"/>
    <lineage>
        <taxon>Bacteria</taxon>
        <taxon>Bacillati</taxon>
        <taxon>Actinomycetota</taxon>
        <taxon>Actinomycetes</taxon>
        <taxon>Kitasatosporales</taxon>
        <taxon>Streptomycetaceae</taxon>
        <taxon>Streptomyces</taxon>
    </lineage>
</organism>
<reference evidence="1" key="1">
    <citation type="journal article" date="2014" name="Int. J. Syst. Evol. Microbiol.">
        <title>Complete genome sequence of Corynebacterium casei LMG S-19264T (=DSM 44701T), isolated from a smear-ripened cheese.</title>
        <authorList>
            <consortium name="US DOE Joint Genome Institute (JGI-PGF)"/>
            <person name="Walter F."/>
            <person name="Albersmeier A."/>
            <person name="Kalinowski J."/>
            <person name="Ruckert C."/>
        </authorList>
    </citation>
    <scope>NUCLEOTIDE SEQUENCE</scope>
    <source>
        <strain evidence="1">JCM 4391</strain>
    </source>
</reference>
<dbReference type="EMBL" id="BMTP01000020">
    <property type="protein sequence ID" value="GGU62910.1"/>
    <property type="molecule type" value="Genomic_DNA"/>
</dbReference>
<sequence length="134" mass="14478">MAADVGSVDVELELITYLQSKAGSGVVVRDELDNNLANELPTIQVERLPAGDDDTFRLDRALVDIDVYAATRAQAISLAAQVRGWMLTDLPGTRTTTAVFGRVSTISAPGIRPYENTALRRVGATYQVYSHPVS</sequence>
<dbReference type="AlphaFoldDB" id="A0A918I2R6"/>
<evidence type="ECO:0000313" key="1">
    <source>
        <dbReference type="EMBL" id="GGU62910.1"/>
    </source>
</evidence>
<accession>A0A918I2R6</accession>
<protein>
    <recommendedName>
        <fullName evidence="3">Tail terminator</fullName>
    </recommendedName>
</protein>
<proteinExistence type="predicted"/>
<comment type="caution">
    <text evidence="1">The sequence shown here is derived from an EMBL/GenBank/DDBJ whole genome shotgun (WGS) entry which is preliminary data.</text>
</comment>
<evidence type="ECO:0008006" key="3">
    <source>
        <dbReference type="Google" id="ProtNLM"/>
    </source>
</evidence>
<evidence type="ECO:0000313" key="2">
    <source>
        <dbReference type="Proteomes" id="UP000636661"/>
    </source>
</evidence>
<dbReference type="RefSeq" id="WP_189554394.1">
    <property type="nucleotide sequence ID" value="NZ_BMTP01000020.1"/>
</dbReference>